<reference evidence="10 11" key="1">
    <citation type="journal article" date="2016" name="Environ. Microbiol.">
        <title>Genomic resolution of a cold subsurface aquifer community provides metabolic insights for novel microbes adapted to high CO concentrations.</title>
        <authorList>
            <person name="Probst A.J."/>
            <person name="Castelle C.J."/>
            <person name="Singh A."/>
            <person name="Brown C.T."/>
            <person name="Anantharaman K."/>
            <person name="Sharon I."/>
            <person name="Hug L.A."/>
            <person name="Burstein D."/>
            <person name="Emerson J.B."/>
            <person name="Thomas B.C."/>
            <person name="Banfield J.F."/>
        </authorList>
    </citation>
    <scope>NUCLEOTIDE SEQUENCE [LARGE SCALE GENOMIC DNA]</scope>
    <source>
        <strain evidence="10">CG2_30_40_21</strain>
    </source>
</reference>
<sequence>MLYYLLYEKLYDPETIASIFRVFKYITLRTAGATLTALFISFLITPWIINRFKSRKMSQVLRVDHHKINGTKSVTPTMGGISILIALTLSAALWSRWDARFTLLMVLVTIGFGWLGFLDDYLKLIKKKPEGLVARYKFIGQVLIAGGIATYLYYFPSHAIYGHAISIPFTSGEPLGLGWFYIPFVMLVIVGTSNAVNLTDGMDGLAIGAVILATIGLILTAYLVGHYKFAEYLKIIYIQSSGEITVYLGAMLGASIGFLWYNAHPAQIFMGDTGALSLGGILGTAAVLMKSELLLLIIGGLFAIEALSVMIQVASFKFTGHRVFAMAPIHHHFELKGWSESKVVVRFWIIAGIFLLIGLSTFKLR</sequence>
<evidence type="ECO:0000313" key="10">
    <source>
        <dbReference type="EMBL" id="OIP39605.1"/>
    </source>
</evidence>
<dbReference type="Proteomes" id="UP000183085">
    <property type="component" value="Unassembled WGS sequence"/>
</dbReference>
<dbReference type="PROSITE" id="PS01348">
    <property type="entry name" value="MRAY_2"/>
    <property type="match status" value="1"/>
</dbReference>
<keyword evidence="6 7" id="KW-0472">Membrane</keyword>
<feature type="binding site" evidence="9">
    <location>
        <position position="272"/>
    </location>
    <ligand>
        <name>Mg(2+)</name>
        <dbReference type="ChEBI" id="CHEBI:18420"/>
    </ligand>
</feature>
<comment type="pathway">
    <text evidence="7">Cell wall biogenesis; peptidoglycan biosynthesis.</text>
</comment>
<keyword evidence="7 9" id="KW-0460">Magnesium</keyword>
<feature type="transmembrane region" description="Helical" evidence="7">
    <location>
        <begin position="343"/>
        <end position="362"/>
    </location>
</feature>
<name>A0A1J5DU51_9BACT</name>
<dbReference type="EMBL" id="MNYI01000143">
    <property type="protein sequence ID" value="OIP39605.1"/>
    <property type="molecule type" value="Genomic_DNA"/>
</dbReference>
<evidence type="ECO:0000256" key="2">
    <source>
        <dbReference type="ARBA" id="ARBA00005583"/>
    </source>
</evidence>
<evidence type="ECO:0000256" key="8">
    <source>
        <dbReference type="NCBIfam" id="TIGR00445"/>
    </source>
</evidence>
<dbReference type="Pfam" id="PF00953">
    <property type="entry name" value="Glycos_transf_4"/>
    <property type="match status" value="1"/>
</dbReference>
<dbReference type="GO" id="GO:0005886">
    <property type="term" value="C:plasma membrane"/>
    <property type="evidence" value="ECO:0007669"/>
    <property type="project" value="UniProtKB-SubCell"/>
</dbReference>
<dbReference type="UniPathway" id="UPA00219"/>
<comment type="caution">
    <text evidence="10">The sequence shown here is derived from an EMBL/GenBank/DDBJ whole genome shotgun (WGS) entry which is preliminary data.</text>
</comment>
<dbReference type="GO" id="GO:0009252">
    <property type="term" value="P:peptidoglycan biosynthetic process"/>
    <property type="evidence" value="ECO:0007669"/>
    <property type="project" value="UniProtKB-UniRule"/>
</dbReference>
<keyword evidence="7" id="KW-0132">Cell division</keyword>
<evidence type="ECO:0000256" key="5">
    <source>
        <dbReference type="ARBA" id="ARBA00022989"/>
    </source>
</evidence>
<dbReference type="PANTHER" id="PTHR22926:SF5">
    <property type="entry name" value="PHOSPHO-N-ACETYLMURAMOYL-PENTAPEPTIDE-TRANSFERASE HOMOLOG"/>
    <property type="match status" value="1"/>
</dbReference>
<dbReference type="InterPro" id="IPR018480">
    <property type="entry name" value="PNAcMuramoyl-5peptid_Trfase_CS"/>
</dbReference>
<dbReference type="GO" id="GO:0051301">
    <property type="term" value="P:cell division"/>
    <property type="evidence" value="ECO:0007669"/>
    <property type="project" value="UniProtKB-KW"/>
</dbReference>
<evidence type="ECO:0000256" key="7">
    <source>
        <dbReference type="HAMAP-Rule" id="MF_00038"/>
    </source>
</evidence>
<protein>
    <recommendedName>
        <fullName evidence="7 8">Phospho-N-acetylmuramoyl-pentapeptide-transferase</fullName>
        <ecNumber evidence="7 8">2.7.8.13</ecNumber>
    </recommendedName>
    <alternativeName>
        <fullName evidence="7">UDP-MurNAc-pentapeptide phosphotransferase</fullName>
    </alternativeName>
</protein>
<feature type="transmembrane region" description="Helical" evidence="7">
    <location>
        <begin position="138"/>
        <end position="156"/>
    </location>
</feature>
<dbReference type="NCBIfam" id="TIGR00445">
    <property type="entry name" value="mraY"/>
    <property type="match status" value="1"/>
</dbReference>
<evidence type="ECO:0000256" key="9">
    <source>
        <dbReference type="PIRSR" id="PIRSR600715-1"/>
    </source>
</evidence>
<keyword evidence="7" id="KW-1003">Cell membrane</keyword>
<feature type="transmembrane region" description="Helical" evidence="7">
    <location>
        <begin position="31"/>
        <end position="52"/>
    </location>
</feature>
<keyword evidence="7 9" id="KW-0479">Metal-binding</keyword>
<dbReference type="GO" id="GO:0071555">
    <property type="term" value="P:cell wall organization"/>
    <property type="evidence" value="ECO:0007669"/>
    <property type="project" value="UniProtKB-KW"/>
</dbReference>
<feature type="transmembrane region" description="Helical" evidence="7">
    <location>
        <begin position="101"/>
        <end position="118"/>
    </location>
</feature>
<dbReference type="InterPro" id="IPR000715">
    <property type="entry name" value="Glycosyl_transferase_4"/>
</dbReference>
<keyword evidence="7" id="KW-0961">Cell wall biogenesis/degradation</keyword>
<feature type="transmembrane region" description="Helical" evidence="7">
    <location>
        <begin position="205"/>
        <end position="224"/>
    </location>
</feature>
<dbReference type="GO" id="GO:0046872">
    <property type="term" value="F:metal ion binding"/>
    <property type="evidence" value="ECO:0007669"/>
    <property type="project" value="UniProtKB-KW"/>
</dbReference>
<comment type="function">
    <text evidence="7">Catalyzes the initial step of the lipid cycle reactions in the biosynthesis of the cell wall peptidoglycan: transfers peptidoglycan precursor phospho-MurNAc-pentapeptide from UDP-MurNAc-pentapeptide onto the lipid carrier undecaprenyl phosphate, yielding undecaprenyl-pyrophosphoryl-MurNAc-pentapeptide, known as lipid I.</text>
</comment>
<dbReference type="CDD" id="cd06852">
    <property type="entry name" value="GT_MraY"/>
    <property type="match status" value="1"/>
</dbReference>
<feature type="binding site" evidence="9">
    <location>
        <position position="197"/>
    </location>
    <ligand>
        <name>Mg(2+)</name>
        <dbReference type="ChEBI" id="CHEBI:18420"/>
    </ligand>
</feature>
<organism evidence="10 11">
    <name type="scientific">Candidatus Desantisbacteria bacterium CG2_30_40_21</name>
    <dbReference type="NCBI Taxonomy" id="1817895"/>
    <lineage>
        <taxon>Bacteria</taxon>
        <taxon>Candidatus Desantisiibacteriota</taxon>
    </lineage>
</organism>
<gene>
    <name evidence="7" type="primary">mraY</name>
    <name evidence="10" type="ORF">AUJ95_05430</name>
</gene>
<keyword evidence="5 7" id="KW-1133">Transmembrane helix</keyword>
<keyword evidence="7" id="KW-0133">Cell shape</keyword>
<feature type="transmembrane region" description="Helical" evidence="7">
    <location>
        <begin position="73"/>
        <end position="95"/>
    </location>
</feature>
<dbReference type="EC" id="2.7.8.13" evidence="7 8"/>
<dbReference type="InterPro" id="IPR003524">
    <property type="entry name" value="PNAcMuramoyl-5peptid_Trfase"/>
</dbReference>
<feature type="transmembrane region" description="Helical" evidence="7">
    <location>
        <begin position="244"/>
        <end position="261"/>
    </location>
</feature>
<feature type="transmembrane region" description="Helical" evidence="7">
    <location>
        <begin position="294"/>
        <end position="316"/>
    </location>
</feature>
<dbReference type="GO" id="GO:0051992">
    <property type="term" value="F:UDP-N-acetylmuramoyl-L-alanyl-D-glutamyl-meso-2,6-diaminopimelyl-D-alanyl-D-alanine:undecaprenyl-phosphate transferase activity"/>
    <property type="evidence" value="ECO:0007669"/>
    <property type="project" value="RHEA"/>
</dbReference>
<feature type="transmembrane region" description="Helical" evidence="7">
    <location>
        <begin position="176"/>
        <end position="198"/>
    </location>
</feature>
<comment type="subcellular location">
    <subcellularLocation>
        <location evidence="7">Cell membrane</location>
        <topology evidence="7">Multi-pass membrane protein</topology>
    </subcellularLocation>
    <subcellularLocation>
        <location evidence="1">Membrane</location>
        <topology evidence="1">Multi-pass membrane protein</topology>
    </subcellularLocation>
</comment>
<keyword evidence="3 7" id="KW-0808">Transferase</keyword>
<evidence type="ECO:0000256" key="1">
    <source>
        <dbReference type="ARBA" id="ARBA00004141"/>
    </source>
</evidence>
<evidence type="ECO:0000256" key="4">
    <source>
        <dbReference type="ARBA" id="ARBA00022692"/>
    </source>
</evidence>
<keyword evidence="4 7" id="KW-0812">Transmembrane</keyword>
<keyword evidence="7" id="KW-0573">Peptidoglycan synthesis</keyword>
<proteinExistence type="inferred from homology"/>
<dbReference type="AlphaFoldDB" id="A0A1J5DU51"/>
<comment type="cofactor">
    <cofactor evidence="7 9">
        <name>Mg(2+)</name>
        <dbReference type="ChEBI" id="CHEBI:18420"/>
    </cofactor>
</comment>
<dbReference type="GO" id="GO:0008360">
    <property type="term" value="P:regulation of cell shape"/>
    <property type="evidence" value="ECO:0007669"/>
    <property type="project" value="UniProtKB-KW"/>
</dbReference>
<evidence type="ECO:0000256" key="3">
    <source>
        <dbReference type="ARBA" id="ARBA00022679"/>
    </source>
</evidence>
<comment type="similarity">
    <text evidence="2 7">Belongs to the glycosyltransferase 4 family. MraY subfamily.</text>
</comment>
<dbReference type="GO" id="GO:0008963">
    <property type="term" value="F:phospho-N-acetylmuramoyl-pentapeptide-transferase activity"/>
    <property type="evidence" value="ECO:0007669"/>
    <property type="project" value="UniProtKB-UniRule"/>
</dbReference>
<accession>A0A1J5DU51</accession>
<keyword evidence="7" id="KW-0131">Cell cycle</keyword>
<comment type="catalytic activity">
    <reaction evidence="7">
        <text>UDP-N-acetyl-alpha-D-muramoyl-L-alanyl-gamma-D-glutamyl-meso-2,6-diaminopimeloyl-D-alanyl-D-alanine + di-trans,octa-cis-undecaprenyl phosphate = di-trans,octa-cis-undecaprenyl diphospho-N-acetyl-alpha-D-muramoyl-L-alanyl-D-glutamyl-meso-2,6-diaminopimeloyl-D-alanyl-D-alanine + UMP</text>
        <dbReference type="Rhea" id="RHEA:28386"/>
        <dbReference type="ChEBI" id="CHEBI:57865"/>
        <dbReference type="ChEBI" id="CHEBI:60392"/>
        <dbReference type="ChEBI" id="CHEBI:61386"/>
        <dbReference type="ChEBI" id="CHEBI:61387"/>
        <dbReference type="EC" id="2.7.8.13"/>
    </reaction>
</comment>
<dbReference type="PANTHER" id="PTHR22926">
    <property type="entry name" value="PHOSPHO-N-ACETYLMURAMOYL-PENTAPEPTIDE-TRANSFERASE"/>
    <property type="match status" value="1"/>
</dbReference>
<dbReference type="PROSITE" id="PS01347">
    <property type="entry name" value="MRAY_1"/>
    <property type="match status" value="1"/>
</dbReference>
<evidence type="ECO:0000256" key="6">
    <source>
        <dbReference type="ARBA" id="ARBA00023136"/>
    </source>
</evidence>
<dbReference type="STRING" id="1817895.AUJ95_05430"/>
<evidence type="ECO:0000313" key="11">
    <source>
        <dbReference type="Proteomes" id="UP000183085"/>
    </source>
</evidence>
<dbReference type="HAMAP" id="MF_00038">
    <property type="entry name" value="MraY"/>
    <property type="match status" value="1"/>
</dbReference>